<gene>
    <name evidence="2" type="ORF">A3A34_02850</name>
</gene>
<dbReference type="PANTHER" id="PTHR22572">
    <property type="entry name" value="SUGAR-1-PHOSPHATE GUANYL TRANSFERASE"/>
    <property type="match status" value="1"/>
</dbReference>
<evidence type="ECO:0000313" key="2">
    <source>
        <dbReference type="EMBL" id="OGG73588.1"/>
    </source>
</evidence>
<protein>
    <recommendedName>
        <fullName evidence="1">Nucleotidyl transferase domain-containing protein</fullName>
    </recommendedName>
</protein>
<reference evidence="2 3" key="1">
    <citation type="journal article" date="2016" name="Nat. Commun.">
        <title>Thousands of microbial genomes shed light on interconnected biogeochemical processes in an aquifer system.</title>
        <authorList>
            <person name="Anantharaman K."/>
            <person name="Brown C.T."/>
            <person name="Hug L.A."/>
            <person name="Sharon I."/>
            <person name="Castelle C.J."/>
            <person name="Probst A.J."/>
            <person name="Thomas B.C."/>
            <person name="Singh A."/>
            <person name="Wilkins M.J."/>
            <person name="Karaoz U."/>
            <person name="Brodie E.L."/>
            <person name="Williams K.H."/>
            <person name="Hubbard S.S."/>
            <person name="Banfield J.F."/>
        </authorList>
    </citation>
    <scope>NUCLEOTIDE SEQUENCE [LARGE SCALE GENOMIC DNA]</scope>
</reference>
<dbReference type="STRING" id="1798507.A3A34_02850"/>
<dbReference type="InterPro" id="IPR029044">
    <property type="entry name" value="Nucleotide-diphossugar_trans"/>
</dbReference>
<evidence type="ECO:0000259" key="1">
    <source>
        <dbReference type="Pfam" id="PF00483"/>
    </source>
</evidence>
<dbReference type="InterPro" id="IPR050486">
    <property type="entry name" value="Mannose-1P_guanyltransferase"/>
</dbReference>
<dbReference type="CDD" id="cd06915">
    <property type="entry name" value="NTP_transferase_WcbM_like"/>
    <property type="match status" value="1"/>
</dbReference>
<evidence type="ECO:0000313" key="3">
    <source>
        <dbReference type="Proteomes" id="UP000178587"/>
    </source>
</evidence>
<comment type="caution">
    <text evidence="2">The sequence shown here is derived from an EMBL/GenBank/DDBJ whole genome shotgun (WGS) entry which is preliminary data.</text>
</comment>
<dbReference type="Pfam" id="PF00483">
    <property type="entry name" value="NTP_transferase"/>
    <property type="match status" value="1"/>
</dbReference>
<dbReference type="SUPFAM" id="SSF53448">
    <property type="entry name" value="Nucleotide-diphospho-sugar transferases"/>
    <property type="match status" value="1"/>
</dbReference>
<dbReference type="InterPro" id="IPR005835">
    <property type="entry name" value="NTP_transferase_dom"/>
</dbReference>
<dbReference type="EMBL" id="MFLU01000016">
    <property type="protein sequence ID" value="OGG73588.1"/>
    <property type="molecule type" value="Genomic_DNA"/>
</dbReference>
<sequence>MDAIILAGGLGTRLRSVVSDVPKPLAPVNGRPFLDALLECLDRFPHIGNVVLTVGYSAESIKERHAYTHYHFPIVFSHEESPLGTGGAIKHALPLTTGDDVIVLNGDTYSDVEIGELMKFHQEKKGVATIAVAMKEGARYGAVAFDDDHKIYSFDEKSGASDFVNAGTSVLRRSLFDSVSDGTVCSLEKDLIPQWLKQGVYAYVHQDGFLDIGTPESYAESGWYLNTRKKR</sequence>
<dbReference type="Gene3D" id="3.90.550.10">
    <property type="entry name" value="Spore Coat Polysaccharide Biosynthesis Protein SpsA, Chain A"/>
    <property type="match status" value="1"/>
</dbReference>
<dbReference type="AlphaFoldDB" id="A0A1F6EIY6"/>
<accession>A0A1F6EIY6</accession>
<organism evidence="2 3">
    <name type="scientific">Candidatus Kaiserbacteria bacterium RIFCSPLOWO2_01_FULL_50_24</name>
    <dbReference type="NCBI Taxonomy" id="1798507"/>
    <lineage>
        <taxon>Bacteria</taxon>
        <taxon>Candidatus Kaiseribacteriota</taxon>
    </lineage>
</organism>
<proteinExistence type="predicted"/>
<dbReference type="Proteomes" id="UP000178587">
    <property type="component" value="Unassembled WGS sequence"/>
</dbReference>
<name>A0A1F6EIY6_9BACT</name>
<feature type="domain" description="Nucleotidyl transferase" evidence="1">
    <location>
        <begin position="3"/>
        <end position="220"/>
    </location>
</feature>